<feature type="region of interest" description="Disordered" evidence="1">
    <location>
        <begin position="1"/>
        <end position="61"/>
    </location>
</feature>
<dbReference type="InParanoid" id="A0A165F228"/>
<organism evidence="2 3">
    <name type="scientific">Exidia glandulosa HHB12029</name>
    <dbReference type="NCBI Taxonomy" id="1314781"/>
    <lineage>
        <taxon>Eukaryota</taxon>
        <taxon>Fungi</taxon>
        <taxon>Dikarya</taxon>
        <taxon>Basidiomycota</taxon>
        <taxon>Agaricomycotina</taxon>
        <taxon>Agaricomycetes</taxon>
        <taxon>Auriculariales</taxon>
        <taxon>Exidiaceae</taxon>
        <taxon>Exidia</taxon>
    </lineage>
</organism>
<evidence type="ECO:0000256" key="1">
    <source>
        <dbReference type="SAM" id="MobiDB-lite"/>
    </source>
</evidence>
<name>A0A165F228_EXIGL</name>
<dbReference type="Proteomes" id="UP000077266">
    <property type="component" value="Unassembled WGS sequence"/>
</dbReference>
<dbReference type="EMBL" id="KV426105">
    <property type="protein sequence ID" value="KZV88205.1"/>
    <property type="molecule type" value="Genomic_DNA"/>
</dbReference>
<dbReference type="OrthoDB" id="2405700at2759"/>
<feature type="compositionally biased region" description="Polar residues" evidence="1">
    <location>
        <begin position="10"/>
        <end position="31"/>
    </location>
</feature>
<gene>
    <name evidence="2" type="ORF">EXIGLDRAFT_772915</name>
</gene>
<keyword evidence="3" id="KW-1185">Reference proteome</keyword>
<protein>
    <submittedName>
        <fullName evidence="2">Uncharacterized protein</fullName>
    </submittedName>
</protein>
<evidence type="ECO:0000313" key="3">
    <source>
        <dbReference type="Proteomes" id="UP000077266"/>
    </source>
</evidence>
<sequence length="61" mass="6408">MSPSVHDPSVPNSADSTLSPPAAVSHNQAQSAAEDALFSTDEPPPYTPRPDLRTGEATVEY</sequence>
<dbReference type="AlphaFoldDB" id="A0A165F228"/>
<proteinExistence type="predicted"/>
<reference evidence="2 3" key="1">
    <citation type="journal article" date="2016" name="Mol. Biol. Evol.">
        <title>Comparative Genomics of Early-Diverging Mushroom-Forming Fungi Provides Insights into the Origins of Lignocellulose Decay Capabilities.</title>
        <authorList>
            <person name="Nagy L.G."/>
            <person name="Riley R."/>
            <person name="Tritt A."/>
            <person name="Adam C."/>
            <person name="Daum C."/>
            <person name="Floudas D."/>
            <person name="Sun H."/>
            <person name="Yadav J.S."/>
            <person name="Pangilinan J."/>
            <person name="Larsson K.H."/>
            <person name="Matsuura K."/>
            <person name="Barry K."/>
            <person name="Labutti K."/>
            <person name="Kuo R."/>
            <person name="Ohm R.A."/>
            <person name="Bhattacharya S.S."/>
            <person name="Shirouzu T."/>
            <person name="Yoshinaga Y."/>
            <person name="Martin F.M."/>
            <person name="Grigoriev I.V."/>
            <person name="Hibbett D.S."/>
        </authorList>
    </citation>
    <scope>NUCLEOTIDE SEQUENCE [LARGE SCALE GENOMIC DNA]</scope>
    <source>
        <strain evidence="2 3">HHB12029</strain>
    </source>
</reference>
<evidence type="ECO:0000313" key="2">
    <source>
        <dbReference type="EMBL" id="KZV88205.1"/>
    </source>
</evidence>
<accession>A0A165F228</accession>
<feature type="non-terminal residue" evidence="2">
    <location>
        <position position="61"/>
    </location>
</feature>